<dbReference type="GO" id="GO:0043565">
    <property type="term" value="F:sequence-specific DNA binding"/>
    <property type="evidence" value="ECO:0007669"/>
    <property type="project" value="InterPro"/>
</dbReference>
<proteinExistence type="predicted"/>
<evidence type="ECO:0000313" key="4">
    <source>
        <dbReference type="EMBL" id="MBR7835357.1"/>
    </source>
</evidence>
<keyword evidence="5" id="KW-1185">Reference proteome</keyword>
<keyword evidence="1" id="KW-0805">Transcription regulation</keyword>
<dbReference type="SUPFAM" id="SSF46689">
    <property type="entry name" value="Homeodomain-like"/>
    <property type="match status" value="1"/>
</dbReference>
<protein>
    <submittedName>
        <fullName evidence="4">Helix-turn-helix transcriptional regulator</fullName>
    </submittedName>
</protein>
<dbReference type="InterPro" id="IPR018060">
    <property type="entry name" value="HTH_AraC"/>
</dbReference>
<evidence type="ECO:0000313" key="5">
    <source>
        <dbReference type="Proteomes" id="UP000675781"/>
    </source>
</evidence>
<dbReference type="RefSeq" id="WP_212529851.1">
    <property type="nucleotide sequence ID" value="NZ_JAGSOG010000092.1"/>
</dbReference>
<evidence type="ECO:0000256" key="2">
    <source>
        <dbReference type="ARBA" id="ARBA00023163"/>
    </source>
</evidence>
<dbReference type="Gene3D" id="1.10.10.60">
    <property type="entry name" value="Homeodomain-like"/>
    <property type="match status" value="1"/>
</dbReference>
<gene>
    <name evidence="4" type="ORF">KDL01_18935</name>
</gene>
<dbReference type="Pfam" id="PF12833">
    <property type="entry name" value="HTH_18"/>
    <property type="match status" value="1"/>
</dbReference>
<dbReference type="AlphaFoldDB" id="A0A941ERW4"/>
<dbReference type="Proteomes" id="UP000675781">
    <property type="component" value="Unassembled WGS sequence"/>
</dbReference>
<dbReference type="InterPro" id="IPR009057">
    <property type="entry name" value="Homeodomain-like_sf"/>
</dbReference>
<dbReference type="PROSITE" id="PS01124">
    <property type="entry name" value="HTH_ARAC_FAMILY_2"/>
    <property type="match status" value="1"/>
</dbReference>
<name>A0A941ERW4_9ACTN</name>
<sequence>MTPAALPETCDAEPRALAWIRPGQVGYVGPDLGADLHAASVAVLTVGLDAPFTVQTGSRGSIITRSFYAPARIPHRVVAPAGGRILLLFNDSADAPADRLAASMRRRLGPYGLDHAREAALIEACADGGDPGELRALLASASDPTSASGERWMHRHTDGRTDRRIERLVAEIRADPAQPRRAAQSAQALGLDRSHFLHLFARQTGTSFRRYRQWCRVLHVVRGITAGHDLTRCAADAGFSSPSHLSDTFRQALGTTATTVFHSGVRFDLED</sequence>
<dbReference type="EMBL" id="JAGSOG010000092">
    <property type="protein sequence ID" value="MBR7835357.1"/>
    <property type="molecule type" value="Genomic_DNA"/>
</dbReference>
<evidence type="ECO:0000259" key="3">
    <source>
        <dbReference type="PROSITE" id="PS01124"/>
    </source>
</evidence>
<comment type="caution">
    <text evidence="4">The sequence shown here is derived from an EMBL/GenBank/DDBJ whole genome shotgun (WGS) entry which is preliminary data.</text>
</comment>
<feature type="domain" description="HTH araC/xylS-type" evidence="3">
    <location>
        <begin position="166"/>
        <end position="263"/>
    </location>
</feature>
<reference evidence="4" key="1">
    <citation type="submission" date="2021-04" db="EMBL/GenBank/DDBJ databases">
        <title>Genome based classification of Actinospica acidithermotolerans sp. nov., an actinobacterium isolated from an Indonesian hot spring.</title>
        <authorList>
            <person name="Kusuma A.B."/>
            <person name="Putra K.E."/>
            <person name="Nafisah S."/>
            <person name="Loh J."/>
            <person name="Nouioui I."/>
            <person name="Goodfellow M."/>
        </authorList>
    </citation>
    <scope>NUCLEOTIDE SEQUENCE</scope>
    <source>
        <strain evidence="4">CSCA 57</strain>
    </source>
</reference>
<dbReference type="GO" id="GO:0003700">
    <property type="term" value="F:DNA-binding transcription factor activity"/>
    <property type="evidence" value="ECO:0007669"/>
    <property type="project" value="InterPro"/>
</dbReference>
<keyword evidence="2" id="KW-0804">Transcription</keyword>
<evidence type="ECO:0000256" key="1">
    <source>
        <dbReference type="ARBA" id="ARBA00023015"/>
    </source>
</evidence>
<dbReference type="PANTHER" id="PTHR11019:SF199">
    <property type="entry name" value="HTH-TYPE TRANSCRIPTIONAL REGULATOR NIMR"/>
    <property type="match status" value="1"/>
</dbReference>
<organism evidence="4 5">
    <name type="scientific">Actinospica durhamensis</name>
    <dbReference type="NCBI Taxonomy" id="1508375"/>
    <lineage>
        <taxon>Bacteria</taxon>
        <taxon>Bacillati</taxon>
        <taxon>Actinomycetota</taxon>
        <taxon>Actinomycetes</taxon>
        <taxon>Catenulisporales</taxon>
        <taxon>Actinospicaceae</taxon>
        <taxon>Actinospica</taxon>
    </lineage>
</organism>
<dbReference type="SMART" id="SM00342">
    <property type="entry name" value="HTH_ARAC"/>
    <property type="match status" value="1"/>
</dbReference>
<accession>A0A941ERW4</accession>
<dbReference type="PANTHER" id="PTHR11019">
    <property type="entry name" value="HTH-TYPE TRANSCRIPTIONAL REGULATOR NIMR"/>
    <property type="match status" value="1"/>
</dbReference>